<evidence type="ECO:0000256" key="1">
    <source>
        <dbReference type="SAM" id="SignalP"/>
    </source>
</evidence>
<comment type="caution">
    <text evidence="2">The sequence shown here is derived from an EMBL/GenBank/DDBJ whole genome shotgun (WGS) entry which is preliminary data.</text>
</comment>
<name>A0ABW2YTC6_9SPHI</name>
<evidence type="ECO:0000313" key="3">
    <source>
        <dbReference type="Proteomes" id="UP001596958"/>
    </source>
</evidence>
<dbReference type="RefSeq" id="WP_377098262.1">
    <property type="nucleotide sequence ID" value="NZ_JBHTHU010000005.1"/>
</dbReference>
<gene>
    <name evidence="2" type="ORF">ACFQZS_05980</name>
</gene>
<reference evidence="3" key="1">
    <citation type="journal article" date="2019" name="Int. J. Syst. Evol. Microbiol.">
        <title>The Global Catalogue of Microorganisms (GCM) 10K type strain sequencing project: providing services to taxonomists for standard genome sequencing and annotation.</title>
        <authorList>
            <consortium name="The Broad Institute Genomics Platform"/>
            <consortium name="The Broad Institute Genome Sequencing Center for Infectious Disease"/>
            <person name="Wu L."/>
            <person name="Ma J."/>
        </authorList>
    </citation>
    <scope>NUCLEOTIDE SEQUENCE [LARGE SCALE GENOMIC DNA]</scope>
    <source>
        <strain evidence="3">CCUG 63418</strain>
    </source>
</reference>
<proteinExistence type="predicted"/>
<feature type="signal peptide" evidence="1">
    <location>
        <begin position="1"/>
        <end position="20"/>
    </location>
</feature>
<evidence type="ECO:0000313" key="2">
    <source>
        <dbReference type="EMBL" id="MFD0749681.1"/>
    </source>
</evidence>
<dbReference type="Proteomes" id="UP001596958">
    <property type="component" value="Unassembled WGS sequence"/>
</dbReference>
<protein>
    <recommendedName>
        <fullName evidence="4">Glycoside hydrolase</fullName>
    </recommendedName>
</protein>
<keyword evidence="3" id="KW-1185">Reference proteome</keyword>
<accession>A0ABW2YTC6</accession>
<keyword evidence="1" id="KW-0732">Signal</keyword>
<dbReference type="EMBL" id="JBHTHU010000005">
    <property type="protein sequence ID" value="MFD0749681.1"/>
    <property type="molecule type" value="Genomic_DNA"/>
</dbReference>
<feature type="chain" id="PRO_5046439891" description="Glycoside hydrolase" evidence="1">
    <location>
        <begin position="21"/>
        <end position="117"/>
    </location>
</feature>
<evidence type="ECO:0008006" key="4">
    <source>
        <dbReference type="Google" id="ProtNLM"/>
    </source>
</evidence>
<organism evidence="2 3">
    <name type="scientific">Mucilaginibacter calamicampi</name>
    <dbReference type="NCBI Taxonomy" id="1302352"/>
    <lineage>
        <taxon>Bacteria</taxon>
        <taxon>Pseudomonadati</taxon>
        <taxon>Bacteroidota</taxon>
        <taxon>Sphingobacteriia</taxon>
        <taxon>Sphingobacteriales</taxon>
        <taxon>Sphingobacteriaceae</taxon>
        <taxon>Mucilaginibacter</taxon>
    </lineage>
</organism>
<sequence>MKRKIFVAALLVCCVTVAFAAFADLTGKWKGTLKFGDNEIELNYTFKVDGENLTGSIGTGQGEFPITEGKIKGNDFTFSLDFNGNKIPNVGKYYGDSTIITQDFNGNKSKIKLTRIP</sequence>